<feature type="transmembrane region" description="Helical" evidence="9">
    <location>
        <begin position="286"/>
        <end position="308"/>
    </location>
</feature>
<proteinExistence type="inferred from homology"/>
<feature type="transmembrane region" description="Helical" evidence="9">
    <location>
        <begin position="420"/>
        <end position="438"/>
    </location>
</feature>
<feature type="transmembrane region" description="Helical" evidence="9">
    <location>
        <begin position="485"/>
        <end position="506"/>
    </location>
</feature>
<feature type="transmembrane region" description="Helical" evidence="9">
    <location>
        <begin position="341"/>
        <end position="360"/>
    </location>
</feature>
<feature type="transmembrane region" description="Helical" evidence="9">
    <location>
        <begin position="518"/>
        <end position="540"/>
    </location>
</feature>
<feature type="transmembrane region" description="Helical" evidence="9">
    <location>
        <begin position="617"/>
        <end position="639"/>
    </location>
</feature>
<sequence length="653" mass="71495">MAFRVLVYVLVALFGSSSWLSTNSVWMELPLLTDRLPEGWSLPSYLAAVVQIACIGPLIYSVIHKCTKVNIPTAPVILVMLLFCCLCTALMAFFWHVTYFVFNQQRSIALIILLFGMALVNATSNVLFMPYMSAFHPSYLTAYFVGMGLSALFPSLVSIIQGSSDECVMVNGTMVREEIAVRFEVKEYNLIMLAWLLLATLSFSVLRWSKVASDGTETKQVSARLPVDEASPLNRYADMSTEEEKSKIGKWSYVYLLCLMAIVNAQMNGVIPSIQSYAAIPYSQATYHLGLTISNIVAPLACFLPMLIQPKGTAVMSLLTVLSSLLTAVIVTLAAMSPTPFLHSSFYGMALVNATSNVLFMPYMSAFHPSYLTAYFVGMGLSALFPSLVSIIQGSSDECVMVNGTMVREEIAVRFEVKEYNLIMLAWLLLATLSFSVLRWSKVASDGTETKQVSARLPVDEASPLNRYADMSTEEEKSKIGKWSYVYLLCLMAIVNAQMNGVIPSIQSYAAIPYSQATYHLGLTISNIVAPLACFLPMLIQPKGTAVMSLLTVLSSLLTAVIVTLAAMSPTPFLHSSFYGKVFSVAVVVCASALHSYLRTVFAAVLRESAEDSESRLFWCGVFIQLGSFVGSIVMLPLVNIFNLFTAAPPCPS</sequence>
<keyword evidence="11" id="KW-1185">Reference proteome</keyword>
<evidence type="ECO:0000256" key="5">
    <source>
        <dbReference type="ARBA" id="ARBA00022475"/>
    </source>
</evidence>
<comment type="similarity">
    <text evidence="3">Belongs to the riboflavin transporter family.</text>
</comment>
<comment type="catalytic activity">
    <reaction evidence="1">
        <text>riboflavin(in) = riboflavin(out)</text>
        <dbReference type="Rhea" id="RHEA:35015"/>
        <dbReference type="ChEBI" id="CHEBI:57986"/>
    </reaction>
</comment>
<protein>
    <submittedName>
        <fullName evidence="10">Solute carrier family 52, riboflavin transporter, member 3</fullName>
    </submittedName>
</protein>
<evidence type="ECO:0000313" key="10">
    <source>
        <dbReference type="EMBL" id="KHN80992.1"/>
    </source>
</evidence>
<comment type="subcellular location">
    <subcellularLocation>
        <location evidence="2">Cell membrane</location>
        <topology evidence="2">Multi-pass membrane protein</topology>
    </subcellularLocation>
</comment>
<comment type="caution">
    <text evidence="10">The sequence shown here is derived from an EMBL/GenBank/DDBJ whole genome shotgun (WGS) entry which is preliminary data.</text>
</comment>
<feature type="transmembrane region" description="Helical" evidence="9">
    <location>
        <begin position="315"/>
        <end position="335"/>
    </location>
</feature>
<evidence type="ECO:0000256" key="3">
    <source>
        <dbReference type="ARBA" id="ARBA00006366"/>
    </source>
</evidence>
<accession>A0A0B2VHP2</accession>
<feature type="transmembrane region" description="Helical" evidence="9">
    <location>
        <begin position="44"/>
        <end position="63"/>
    </location>
</feature>
<evidence type="ECO:0000256" key="8">
    <source>
        <dbReference type="ARBA" id="ARBA00023136"/>
    </source>
</evidence>
<name>A0A0B2VHP2_TOXCA</name>
<evidence type="ECO:0000256" key="1">
    <source>
        <dbReference type="ARBA" id="ARBA00000215"/>
    </source>
</evidence>
<dbReference type="PANTHER" id="PTHR12929">
    <property type="entry name" value="SOLUTE CARRIER FAMILY 52"/>
    <property type="match status" value="1"/>
</dbReference>
<feature type="transmembrane region" description="Helical" evidence="9">
    <location>
        <begin position="547"/>
        <end position="570"/>
    </location>
</feature>
<organism evidence="10 11">
    <name type="scientific">Toxocara canis</name>
    <name type="common">Canine roundworm</name>
    <dbReference type="NCBI Taxonomy" id="6265"/>
    <lineage>
        <taxon>Eukaryota</taxon>
        <taxon>Metazoa</taxon>
        <taxon>Ecdysozoa</taxon>
        <taxon>Nematoda</taxon>
        <taxon>Chromadorea</taxon>
        <taxon>Rhabditida</taxon>
        <taxon>Spirurina</taxon>
        <taxon>Ascaridomorpha</taxon>
        <taxon>Ascaridoidea</taxon>
        <taxon>Toxocaridae</taxon>
        <taxon>Toxocara</taxon>
    </lineage>
</organism>
<feature type="transmembrane region" description="Helical" evidence="9">
    <location>
        <begin position="108"/>
        <end position="128"/>
    </location>
</feature>
<dbReference type="GO" id="GO:0005886">
    <property type="term" value="C:plasma membrane"/>
    <property type="evidence" value="ECO:0007669"/>
    <property type="project" value="UniProtKB-SubCell"/>
</dbReference>
<evidence type="ECO:0000256" key="6">
    <source>
        <dbReference type="ARBA" id="ARBA00022692"/>
    </source>
</evidence>
<evidence type="ECO:0000313" key="11">
    <source>
        <dbReference type="Proteomes" id="UP000031036"/>
    </source>
</evidence>
<evidence type="ECO:0000256" key="4">
    <source>
        <dbReference type="ARBA" id="ARBA00022448"/>
    </source>
</evidence>
<dbReference type="EMBL" id="JPKZ01001612">
    <property type="protein sequence ID" value="KHN80992.1"/>
    <property type="molecule type" value="Genomic_DNA"/>
</dbReference>
<feature type="transmembrane region" description="Helical" evidence="9">
    <location>
        <begin position="253"/>
        <end position="274"/>
    </location>
</feature>
<keyword evidence="7 9" id="KW-1133">Transmembrane helix</keyword>
<keyword evidence="4" id="KW-0813">Transport</keyword>
<evidence type="ECO:0000256" key="9">
    <source>
        <dbReference type="SAM" id="Phobius"/>
    </source>
</evidence>
<dbReference type="Pfam" id="PF06237">
    <property type="entry name" value="SLC52_ribofla_tr"/>
    <property type="match status" value="1"/>
</dbReference>
<dbReference type="Proteomes" id="UP000031036">
    <property type="component" value="Unassembled WGS sequence"/>
</dbReference>
<keyword evidence="5" id="KW-1003">Cell membrane</keyword>
<feature type="transmembrane region" description="Helical" evidence="9">
    <location>
        <begin position="140"/>
        <end position="160"/>
    </location>
</feature>
<feature type="transmembrane region" description="Helical" evidence="9">
    <location>
        <begin position="372"/>
        <end position="392"/>
    </location>
</feature>
<gene>
    <name evidence="10" type="primary">Slc52a3</name>
    <name evidence="10" type="ORF">Tcan_15606</name>
</gene>
<dbReference type="OrthoDB" id="9995836at2759"/>
<feature type="transmembrane region" description="Helical" evidence="9">
    <location>
        <begin position="188"/>
        <end position="206"/>
    </location>
</feature>
<reference evidence="10 11" key="1">
    <citation type="submission" date="2014-11" db="EMBL/GenBank/DDBJ databases">
        <title>Genetic blueprint of the zoonotic pathogen Toxocara canis.</title>
        <authorList>
            <person name="Zhu X.-Q."/>
            <person name="Korhonen P.K."/>
            <person name="Cai H."/>
            <person name="Young N.D."/>
            <person name="Nejsum P."/>
            <person name="von Samson-Himmelstjerna G."/>
            <person name="Boag P.R."/>
            <person name="Tan P."/>
            <person name="Li Q."/>
            <person name="Min J."/>
            <person name="Yang Y."/>
            <person name="Wang X."/>
            <person name="Fang X."/>
            <person name="Hall R.S."/>
            <person name="Hofmann A."/>
            <person name="Sternberg P.W."/>
            <person name="Jex A.R."/>
            <person name="Gasser R.B."/>
        </authorList>
    </citation>
    <scope>NUCLEOTIDE SEQUENCE [LARGE SCALE GENOMIC DNA]</scope>
    <source>
        <strain evidence="10">PN_DK_2014</strain>
    </source>
</reference>
<dbReference type="AlphaFoldDB" id="A0A0B2VHP2"/>
<dbReference type="InterPro" id="IPR009357">
    <property type="entry name" value="Riboflavin_transptr"/>
</dbReference>
<dbReference type="OMA" id="NLIMLAW"/>
<keyword evidence="6 9" id="KW-0812">Transmembrane</keyword>
<keyword evidence="8 9" id="KW-0472">Membrane</keyword>
<evidence type="ECO:0000256" key="7">
    <source>
        <dbReference type="ARBA" id="ARBA00022989"/>
    </source>
</evidence>
<feature type="transmembrane region" description="Helical" evidence="9">
    <location>
        <begin position="582"/>
        <end position="605"/>
    </location>
</feature>
<evidence type="ECO:0000256" key="2">
    <source>
        <dbReference type="ARBA" id="ARBA00004651"/>
    </source>
</evidence>
<dbReference type="PANTHER" id="PTHR12929:SF10">
    <property type="entry name" value="RIBOFLAVIN TRANSPORTER"/>
    <property type="match status" value="1"/>
</dbReference>
<dbReference type="STRING" id="6265.A0A0B2VHP2"/>
<feature type="transmembrane region" description="Helical" evidence="9">
    <location>
        <begin position="75"/>
        <end position="102"/>
    </location>
</feature>
<dbReference type="GO" id="GO:0032217">
    <property type="term" value="F:riboflavin transmembrane transporter activity"/>
    <property type="evidence" value="ECO:0007669"/>
    <property type="project" value="InterPro"/>
</dbReference>